<evidence type="ECO:0000256" key="6">
    <source>
        <dbReference type="RuleBase" id="RU365089"/>
    </source>
</evidence>
<proteinExistence type="inferred from homology"/>
<keyword evidence="5 6" id="KW-0233">DNA recombination</keyword>
<dbReference type="InterPro" id="IPR001207">
    <property type="entry name" value="Transposase_mutator"/>
</dbReference>
<keyword evidence="6" id="KW-0814">Transposable element</keyword>
<evidence type="ECO:0000256" key="4">
    <source>
        <dbReference type="ARBA" id="ARBA00023125"/>
    </source>
</evidence>
<dbReference type="AlphaFoldDB" id="W5TP27"/>
<dbReference type="HOGENOM" id="CLU_1473749_0_0_11"/>
<evidence type="ECO:0000256" key="3">
    <source>
        <dbReference type="ARBA" id="ARBA00022578"/>
    </source>
</evidence>
<gene>
    <name evidence="7" type="ORF">NONO_c62370</name>
</gene>
<sequence>MSETLESVANDAADTKKLAEQLLAQAKEQGIDLVGPGGLLNQLTKTVLESALEAEMTEHVGYEKHDRAGRGTSNSRNGTRSKTVVTEVGPVEIDVPRDTNSSFDPKIVERHGRPCNLLLRWSSQRGAYACVRRYKEPSPFADVATLRGGGSGRIRSRGIPRRANFDLDRSCRRYYRKDQAIGR</sequence>
<name>W5TP27_9NOCA</name>
<evidence type="ECO:0000256" key="2">
    <source>
        <dbReference type="ARBA" id="ARBA00010961"/>
    </source>
</evidence>
<dbReference type="PANTHER" id="PTHR33217">
    <property type="entry name" value="TRANSPOSASE FOR INSERTION SEQUENCE ELEMENT IS1081"/>
    <property type="match status" value="1"/>
</dbReference>
<protein>
    <recommendedName>
        <fullName evidence="6">Mutator family transposase</fullName>
    </recommendedName>
</protein>
<evidence type="ECO:0000256" key="5">
    <source>
        <dbReference type="ARBA" id="ARBA00023172"/>
    </source>
</evidence>
<dbReference type="KEGG" id="nno:NONO_c62370"/>
<dbReference type="PANTHER" id="PTHR33217:SF8">
    <property type="entry name" value="MUTATOR FAMILY TRANSPOSASE"/>
    <property type="match status" value="1"/>
</dbReference>
<accession>W5TP27</accession>
<dbReference type="eggNOG" id="COG3328">
    <property type="taxonomic scope" value="Bacteria"/>
</dbReference>
<evidence type="ECO:0000313" key="7">
    <source>
        <dbReference type="EMBL" id="AHH21007.1"/>
    </source>
</evidence>
<dbReference type="EMBL" id="CP006850">
    <property type="protein sequence ID" value="AHH21007.1"/>
    <property type="molecule type" value="Genomic_DNA"/>
</dbReference>
<comment type="function">
    <text evidence="1 6">Required for the transposition of the insertion element.</text>
</comment>
<evidence type="ECO:0000313" key="8">
    <source>
        <dbReference type="Proteomes" id="UP000019150"/>
    </source>
</evidence>
<comment type="similarity">
    <text evidence="2 6">Belongs to the transposase mutator family.</text>
</comment>
<keyword evidence="8" id="KW-1185">Reference proteome</keyword>
<keyword evidence="3 6" id="KW-0815">Transposition</keyword>
<dbReference type="Pfam" id="PF00872">
    <property type="entry name" value="Transposase_mut"/>
    <property type="match status" value="1"/>
</dbReference>
<dbReference type="Proteomes" id="UP000019150">
    <property type="component" value="Chromosome"/>
</dbReference>
<keyword evidence="4 6" id="KW-0238">DNA-binding</keyword>
<dbReference type="GO" id="GO:0003677">
    <property type="term" value="F:DNA binding"/>
    <property type="evidence" value="ECO:0007669"/>
    <property type="project" value="UniProtKB-UniRule"/>
</dbReference>
<dbReference type="GO" id="GO:0004803">
    <property type="term" value="F:transposase activity"/>
    <property type="evidence" value="ECO:0007669"/>
    <property type="project" value="UniProtKB-UniRule"/>
</dbReference>
<dbReference type="STRING" id="1415166.NONO_c62370"/>
<dbReference type="GO" id="GO:0006313">
    <property type="term" value="P:DNA transposition"/>
    <property type="evidence" value="ECO:0007669"/>
    <property type="project" value="UniProtKB-UniRule"/>
</dbReference>
<organism evidence="7 8">
    <name type="scientific">Nocardia nova SH22a</name>
    <dbReference type="NCBI Taxonomy" id="1415166"/>
    <lineage>
        <taxon>Bacteria</taxon>
        <taxon>Bacillati</taxon>
        <taxon>Actinomycetota</taxon>
        <taxon>Actinomycetes</taxon>
        <taxon>Mycobacteriales</taxon>
        <taxon>Nocardiaceae</taxon>
        <taxon>Nocardia</taxon>
    </lineage>
</organism>
<reference evidence="7 8" key="1">
    <citation type="journal article" date="2014" name="Appl. Environ. Microbiol.">
        <title>Insights into the Microbial Degradation of Rubber and Gutta-Percha by Analysis of the Complete Genome of Nocardia nova SH22a.</title>
        <authorList>
            <person name="Luo Q."/>
            <person name="Hiessl S."/>
            <person name="Poehlein A."/>
            <person name="Daniel R."/>
            <person name="Steinbuchel A."/>
        </authorList>
    </citation>
    <scope>NUCLEOTIDE SEQUENCE [LARGE SCALE GENOMIC DNA]</scope>
    <source>
        <strain evidence="7">SH22a</strain>
    </source>
</reference>
<evidence type="ECO:0000256" key="1">
    <source>
        <dbReference type="ARBA" id="ARBA00002190"/>
    </source>
</evidence>